<name>A0A0R3TN27_RODNA</name>
<reference evidence="3 4" key="2">
    <citation type="submission" date="2018-11" db="EMBL/GenBank/DDBJ databases">
        <authorList>
            <consortium name="Pathogen Informatics"/>
        </authorList>
    </citation>
    <scope>NUCLEOTIDE SEQUENCE [LARGE SCALE GENOMIC DNA]</scope>
</reference>
<dbReference type="Proteomes" id="UP000278807">
    <property type="component" value="Unassembled WGS sequence"/>
</dbReference>
<dbReference type="InterPro" id="IPR020568">
    <property type="entry name" value="Ribosomal_Su5_D2-typ_SF"/>
</dbReference>
<dbReference type="AlphaFoldDB" id="A0A0R3TN27"/>
<dbReference type="Pfam" id="PF01138">
    <property type="entry name" value="RNase_PH"/>
    <property type="match status" value="1"/>
</dbReference>
<feature type="domain" description="S1 motif" evidence="2">
    <location>
        <begin position="323"/>
        <end position="400"/>
    </location>
</feature>
<dbReference type="WBParaSite" id="HNAJ_0000876501-mRNA-1">
    <property type="protein sequence ID" value="HNAJ_0000876501-mRNA-1"/>
    <property type="gene ID" value="HNAJ_0000876501"/>
</dbReference>
<dbReference type="InterPro" id="IPR003029">
    <property type="entry name" value="S1_domain"/>
</dbReference>
<feature type="compositionally biased region" description="Basic residues" evidence="1">
    <location>
        <begin position="537"/>
        <end position="547"/>
    </location>
</feature>
<evidence type="ECO:0000313" key="3">
    <source>
        <dbReference type="EMBL" id="VDO04867.1"/>
    </source>
</evidence>
<gene>
    <name evidence="3" type="ORF">HNAJ_LOCUS8761</name>
</gene>
<proteinExistence type="predicted"/>
<dbReference type="InterPro" id="IPR027408">
    <property type="entry name" value="PNPase/RNase_PH_dom_sf"/>
</dbReference>
<evidence type="ECO:0000259" key="2">
    <source>
        <dbReference type="PROSITE" id="PS50126"/>
    </source>
</evidence>
<dbReference type="InterPro" id="IPR001247">
    <property type="entry name" value="ExoRNase_PH_dom1"/>
</dbReference>
<dbReference type="InterPro" id="IPR012340">
    <property type="entry name" value="NA-bd_OB-fold"/>
</dbReference>
<dbReference type="GO" id="GO:0003723">
    <property type="term" value="F:RNA binding"/>
    <property type="evidence" value="ECO:0007669"/>
    <property type="project" value="TreeGrafter"/>
</dbReference>
<dbReference type="SUPFAM" id="SSF50249">
    <property type="entry name" value="Nucleic acid-binding proteins"/>
    <property type="match status" value="1"/>
</dbReference>
<dbReference type="Gene3D" id="2.40.50.140">
    <property type="entry name" value="Nucleic acid-binding proteins"/>
    <property type="match status" value="1"/>
</dbReference>
<reference evidence="5" key="1">
    <citation type="submission" date="2017-02" db="UniProtKB">
        <authorList>
            <consortium name="WormBaseParasite"/>
        </authorList>
    </citation>
    <scope>IDENTIFICATION</scope>
</reference>
<dbReference type="PROSITE" id="PS50126">
    <property type="entry name" value="S1"/>
    <property type="match status" value="1"/>
</dbReference>
<dbReference type="Gene3D" id="3.30.230.70">
    <property type="entry name" value="GHMP Kinase, N-terminal domain"/>
    <property type="match status" value="1"/>
</dbReference>
<accession>A0A0R3TN27</accession>
<dbReference type="SUPFAM" id="SSF54211">
    <property type="entry name" value="Ribosomal protein S5 domain 2-like"/>
    <property type="match status" value="1"/>
</dbReference>
<sequence length="554" mass="61534">MGDFGLLKPICLFEQFFDHKLRLNDAPYDKFADFTCATSVIRTAVGSAMVSVGDTKVICGVKVKVLPCEPDESISHLICNVEYLGLAYRGQRINQGPSKELQAISVQLEWLLSNIVIPDASKQLQIYSEGDKKIPTAVYILHVDVGILLDNGCLLDTCLASAVAALETAAWPRLISVPLPHDVAKSAPTPLKIEFEEKEPSEMIKLAISERPVALSFAVVPQSPPETTHVLISQPSKIEFQLWDTDASPCYIVLDSQKRIVDFSITGGAFCSPLWQHIKVDGGNNSKENGIIQQIFDRASEQANAIRQKIMNANKEFMSVKLYSVVRGKLKYPFFFPKIVSIKEYGAFVSLENTDRQGLLHCSAISNHTVENVSDVLEVGETVFVKIISEKDGKLGLSMKVVNQTTGEDRDPNNLIIAQMERRKQGPMRAQSPIRLGAELNTVCKQCGVKGHLASTCFAQTGMDPLGLISSGSDVDEAGGKAEGSLPKKEKKSKKLKSEKKKKEKHSKYHHRHRFSEDKERHGHVRSRSPLKESEKGRKKSKNHHHHTERDFVE</sequence>
<dbReference type="PANTHER" id="PTHR15838:SF1">
    <property type="entry name" value="ZINC FINGER CCHC DOMAIN-CONTAINING PROTEIN 17"/>
    <property type="match status" value="1"/>
</dbReference>
<feature type="compositionally biased region" description="Basic residues" evidence="1">
    <location>
        <begin position="489"/>
        <end position="514"/>
    </location>
</feature>
<evidence type="ECO:0000256" key="1">
    <source>
        <dbReference type="SAM" id="MobiDB-lite"/>
    </source>
</evidence>
<feature type="region of interest" description="Disordered" evidence="1">
    <location>
        <begin position="474"/>
        <end position="554"/>
    </location>
</feature>
<dbReference type="EMBL" id="UZAE01012384">
    <property type="protein sequence ID" value="VDO04867.1"/>
    <property type="molecule type" value="Genomic_DNA"/>
</dbReference>
<protein>
    <submittedName>
        <fullName evidence="5">S1 motif domain-containing protein</fullName>
    </submittedName>
</protein>
<dbReference type="PANTHER" id="PTHR15838">
    <property type="entry name" value="NUCLEOLAR PROTEIN OF 40 KDA"/>
    <property type="match status" value="1"/>
</dbReference>
<evidence type="ECO:0000313" key="5">
    <source>
        <dbReference type="WBParaSite" id="HNAJ_0000876501-mRNA-1"/>
    </source>
</evidence>
<dbReference type="SMART" id="SM00316">
    <property type="entry name" value="S1"/>
    <property type="match status" value="1"/>
</dbReference>
<keyword evidence="4" id="KW-1185">Reference proteome</keyword>
<dbReference type="Pfam" id="PF00575">
    <property type="entry name" value="S1"/>
    <property type="match status" value="1"/>
</dbReference>
<evidence type="ECO:0000313" key="4">
    <source>
        <dbReference type="Proteomes" id="UP000278807"/>
    </source>
</evidence>
<dbReference type="OrthoDB" id="1918363at2759"/>
<dbReference type="GO" id="GO:0043489">
    <property type="term" value="P:RNA stabilization"/>
    <property type="evidence" value="ECO:0007669"/>
    <property type="project" value="TreeGrafter"/>
</dbReference>
<organism evidence="5">
    <name type="scientific">Rodentolepis nana</name>
    <name type="common">Dwarf tapeworm</name>
    <name type="synonym">Hymenolepis nana</name>
    <dbReference type="NCBI Taxonomy" id="102285"/>
    <lineage>
        <taxon>Eukaryota</taxon>
        <taxon>Metazoa</taxon>
        <taxon>Spiralia</taxon>
        <taxon>Lophotrochozoa</taxon>
        <taxon>Platyhelminthes</taxon>
        <taxon>Cestoda</taxon>
        <taxon>Eucestoda</taxon>
        <taxon>Cyclophyllidea</taxon>
        <taxon>Hymenolepididae</taxon>
        <taxon>Rodentolepis</taxon>
    </lineage>
</organism>
<dbReference type="STRING" id="102285.A0A0R3TN27"/>